<evidence type="ECO:0000313" key="3">
    <source>
        <dbReference type="Proteomes" id="UP000664203"/>
    </source>
</evidence>
<dbReference type="OrthoDB" id="7295497at2759"/>
<feature type="compositionally biased region" description="Polar residues" evidence="1">
    <location>
        <begin position="193"/>
        <end position="206"/>
    </location>
</feature>
<gene>
    <name evidence="2" type="ORF">ALECFALPRED_003673</name>
</gene>
<dbReference type="Proteomes" id="UP000664203">
    <property type="component" value="Unassembled WGS sequence"/>
</dbReference>
<sequence>MPRGTWINVCLYAGCEASFSTWELLKEHGGAHALWHTSRLARNDLNVDIACNNDPAAASKSDSYTLLFPSAVGSSEGHVGTLSEYSGLPYSVGDHIIANDYNKNNYAPCAPTTTRAQGPPATDLPNKHIAAPFDWPGPFRSVEDPVSHTRPQDFCKGPLDLTHPGFAECGNKQPPAAHWHPSNPSSYTEHLLATNATSTGNNTPSHHGTRPLTPINNP</sequence>
<organism evidence="2 3">
    <name type="scientific">Alectoria fallacina</name>
    <dbReference type="NCBI Taxonomy" id="1903189"/>
    <lineage>
        <taxon>Eukaryota</taxon>
        <taxon>Fungi</taxon>
        <taxon>Dikarya</taxon>
        <taxon>Ascomycota</taxon>
        <taxon>Pezizomycotina</taxon>
        <taxon>Lecanoromycetes</taxon>
        <taxon>OSLEUM clade</taxon>
        <taxon>Lecanoromycetidae</taxon>
        <taxon>Lecanorales</taxon>
        <taxon>Lecanorineae</taxon>
        <taxon>Parmeliaceae</taxon>
        <taxon>Alectoria</taxon>
    </lineage>
</organism>
<feature type="region of interest" description="Disordered" evidence="1">
    <location>
        <begin position="193"/>
        <end position="218"/>
    </location>
</feature>
<protein>
    <submittedName>
        <fullName evidence="2">Uncharacterized protein</fullName>
    </submittedName>
</protein>
<evidence type="ECO:0000256" key="1">
    <source>
        <dbReference type="SAM" id="MobiDB-lite"/>
    </source>
</evidence>
<name>A0A8H3FJT8_9LECA</name>
<reference evidence="2" key="1">
    <citation type="submission" date="2021-03" db="EMBL/GenBank/DDBJ databases">
        <authorList>
            <person name="Tagirdzhanova G."/>
        </authorList>
    </citation>
    <scope>NUCLEOTIDE SEQUENCE</scope>
</reference>
<keyword evidence="3" id="KW-1185">Reference proteome</keyword>
<evidence type="ECO:0000313" key="2">
    <source>
        <dbReference type="EMBL" id="CAF9927266.1"/>
    </source>
</evidence>
<dbReference type="AlphaFoldDB" id="A0A8H3FJT8"/>
<proteinExistence type="predicted"/>
<dbReference type="EMBL" id="CAJPDR010000226">
    <property type="protein sequence ID" value="CAF9927266.1"/>
    <property type="molecule type" value="Genomic_DNA"/>
</dbReference>
<comment type="caution">
    <text evidence="2">The sequence shown here is derived from an EMBL/GenBank/DDBJ whole genome shotgun (WGS) entry which is preliminary data.</text>
</comment>
<accession>A0A8H3FJT8</accession>